<dbReference type="PANTHER" id="PTHR20982">
    <property type="entry name" value="RIBOSOME RECYCLING FACTOR"/>
    <property type="match status" value="1"/>
</dbReference>
<dbReference type="Proteomes" id="UP000241818">
    <property type="component" value="Unassembled WGS sequence"/>
</dbReference>
<dbReference type="GO" id="GO:0006412">
    <property type="term" value="P:translation"/>
    <property type="evidence" value="ECO:0007669"/>
    <property type="project" value="UniProtKB-KW"/>
</dbReference>
<feature type="domain" description="Ribosome recycling factor" evidence="5">
    <location>
        <begin position="97"/>
        <end position="265"/>
    </location>
</feature>
<dbReference type="SUPFAM" id="SSF55194">
    <property type="entry name" value="Ribosome recycling factor, RRF"/>
    <property type="match status" value="1"/>
</dbReference>
<dbReference type="Gene3D" id="3.30.1360.40">
    <property type="match status" value="1"/>
</dbReference>
<keyword evidence="2" id="KW-0648">Protein biosynthesis</keyword>
<organism evidence="6 7">
    <name type="scientific">Amorphotheca resinae ATCC 22711</name>
    <dbReference type="NCBI Taxonomy" id="857342"/>
    <lineage>
        <taxon>Eukaryota</taxon>
        <taxon>Fungi</taxon>
        <taxon>Dikarya</taxon>
        <taxon>Ascomycota</taxon>
        <taxon>Pezizomycotina</taxon>
        <taxon>Leotiomycetes</taxon>
        <taxon>Helotiales</taxon>
        <taxon>Amorphothecaceae</taxon>
        <taxon>Amorphotheca</taxon>
    </lineage>
</organism>
<evidence type="ECO:0000313" key="6">
    <source>
        <dbReference type="EMBL" id="PSS08777.1"/>
    </source>
</evidence>
<dbReference type="InterPro" id="IPR002661">
    <property type="entry name" value="Ribosome_recyc_fac"/>
</dbReference>
<comment type="function">
    <text evidence="3">Necessary for protein synthesis in mitochondria. Functions as a ribosome recycling factor in mitochondria.</text>
</comment>
<keyword evidence="7" id="KW-1185">Reference proteome</keyword>
<dbReference type="PANTHER" id="PTHR20982:SF3">
    <property type="entry name" value="MITOCHONDRIAL RIBOSOME RECYCLING FACTOR PSEUDO 1"/>
    <property type="match status" value="1"/>
</dbReference>
<dbReference type="EMBL" id="KZ679018">
    <property type="protein sequence ID" value="PSS08777.1"/>
    <property type="molecule type" value="Genomic_DNA"/>
</dbReference>
<dbReference type="Pfam" id="PF01765">
    <property type="entry name" value="RRF"/>
    <property type="match status" value="1"/>
</dbReference>
<name>A0A2T3AR90_AMORE</name>
<dbReference type="GO" id="GO:0043023">
    <property type="term" value="F:ribosomal large subunit binding"/>
    <property type="evidence" value="ECO:0007669"/>
    <property type="project" value="TreeGrafter"/>
</dbReference>
<dbReference type="STRING" id="857342.A0A2T3AR90"/>
<accession>A0A2T3AR90</accession>
<gene>
    <name evidence="6" type="ORF">M430DRAFT_22999</name>
</gene>
<dbReference type="GeneID" id="36572891"/>
<evidence type="ECO:0000256" key="3">
    <source>
        <dbReference type="ARBA" id="ARBA00024909"/>
    </source>
</evidence>
<dbReference type="InterPro" id="IPR036191">
    <property type="entry name" value="RRF_sf"/>
</dbReference>
<evidence type="ECO:0000256" key="1">
    <source>
        <dbReference type="ARBA" id="ARBA00005912"/>
    </source>
</evidence>
<comment type="similarity">
    <text evidence="1">Belongs to the RRF family.</text>
</comment>
<dbReference type="AlphaFoldDB" id="A0A2T3AR90"/>
<dbReference type="InParanoid" id="A0A2T3AR90"/>
<evidence type="ECO:0000313" key="7">
    <source>
        <dbReference type="Proteomes" id="UP000241818"/>
    </source>
</evidence>
<dbReference type="Gene3D" id="1.10.132.20">
    <property type="entry name" value="Ribosome-recycling factor"/>
    <property type="match status" value="1"/>
</dbReference>
<evidence type="ECO:0000256" key="2">
    <source>
        <dbReference type="ARBA" id="ARBA00022917"/>
    </source>
</evidence>
<dbReference type="GO" id="GO:0005739">
    <property type="term" value="C:mitochondrion"/>
    <property type="evidence" value="ECO:0007669"/>
    <property type="project" value="TreeGrafter"/>
</dbReference>
<dbReference type="OrthoDB" id="407355at2759"/>
<feature type="region of interest" description="Disordered" evidence="4">
    <location>
        <begin position="46"/>
        <end position="73"/>
    </location>
</feature>
<evidence type="ECO:0000259" key="5">
    <source>
        <dbReference type="Pfam" id="PF01765"/>
    </source>
</evidence>
<dbReference type="InterPro" id="IPR023584">
    <property type="entry name" value="Ribosome_recyc_fac_dom"/>
</dbReference>
<sequence>MPPSLPVRANALKQLLSRAPVALERRLIIGTTTSLHHQKRVLQPINPCRSFSQSPPLLKKKGKAEREKEADEAPGVVEDPFDFSTLEAGIEKSLEKLKNDLSKLRTGGRFNPEILENVRVHLTKDSKATERLGDLAQVLPKGRSVMLLVGEKEHIKPIVSAIQASKDLNLQPQPDATNPSQLNIPIPPPTKESRDLALAAANKAGETANLGVKNARAAMQKRLRGMELKKAVRPDDLKKAHKEMEKIIEKGTANVKKAVEAARKTMEQA</sequence>
<proteinExistence type="inferred from homology"/>
<reference evidence="6 7" key="1">
    <citation type="journal article" date="2018" name="New Phytol.">
        <title>Comparative genomics and transcriptomics depict ericoid mycorrhizal fungi as versatile saprotrophs and plant mutualists.</title>
        <authorList>
            <person name="Martino E."/>
            <person name="Morin E."/>
            <person name="Grelet G.A."/>
            <person name="Kuo A."/>
            <person name="Kohler A."/>
            <person name="Daghino S."/>
            <person name="Barry K.W."/>
            <person name="Cichocki N."/>
            <person name="Clum A."/>
            <person name="Dockter R.B."/>
            <person name="Hainaut M."/>
            <person name="Kuo R.C."/>
            <person name="LaButti K."/>
            <person name="Lindahl B.D."/>
            <person name="Lindquist E.A."/>
            <person name="Lipzen A."/>
            <person name="Khouja H.R."/>
            <person name="Magnuson J."/>
            <person name="Murat C."/>
            <person name="Ohm R.A."/>
            <person name="Singer S.W."/>
            <person name="Spatafora J.W."/>
            <person name="Wang M."/>
            <person name="Veneault-Fourrey C."/>
            <person name="Henrissat B."/>
            <person name="Grigoriev I.V."/>
            <person name="Martin F.M."/>
            <person name="Perotto S."/>
        </authorList>
    </citation>
    <scope>NUCLEOTIDE SEQUENCE [LARGE SCALE GENOMIC DNA]</scope>
    <source>
        <strain evidence="6 7">ATCC 22711</strain>
    </source>
</reference>
<evidence type="ECO:0000256" key="4">
    <source>
        <dbReference type="SAM" id="MobiDB-lite"/>
    </source>
</evidence>
<dbReference type="FunCoup" id="A0A2T3AR90">
    <property type="interactions" value="75"/>
</dbReference>
<protein>
    <recommendedName>
        <fullName evidence="5">Ribosome recycling factor domain-containing protein</fullName>
    </recommendedName>
</protein>
<dbReference type="RefSeq" id="XP_024717175.1">
    <property type="nucleotide sequence ID" value="XM_024864810.1"/>
</dbReference>